<reference evidence="9" key="1">
    <citation type="submission" date="2025-08" db="UniProtKB">
        <authorList>
            <consortium name="Ensembl"/>
        </authorList>
    </citation>
    <scope>IDENTIFICATION</scope>
</reference>
<comment type="subcellular location">
    <subcellularLocation>
        <location evidence="8">Cytoplasm</location>
    </subcellularLocation>
</comment>
<evidence type="ECO:0000256" key="1">
    <source>
        <dbReference type="ARBA" id="ARBA00002608"/>
    </source>
</evidence>
<keyword evidence="10" id="KW-1185">Reference proteome</keyword>
<dbReference type="PANTHER" id="PTHR10061">
    <property type="entry name" value="S-FORMYLGLUTATHIONE HYDROLASE"/>
    <property type="match status" value="1"/>
</dbReference>
<reference evidence="9" key="2">
    <citation type="submission" date="2025-09" db="UniProtKB">
        <authorList>
            <consortium name="Ensembl"/>
        </authorList>
    </citation>
    <scope>IDENTIFICATION</scope>
</reference>
<accession>A0A8C4Q0M4</accession>
<evidence type="ECO:0000313" key="10">
    <source>
        <dbReference type="Proteomes" id="UP000694388"/>
    </source>
</evidence>
<name>A0A8C4Q0M4_EPTBU</name>
<dbReference type="SUPFAM" id="SSF53474">
    <property type="entry name" value="alpha/beta-Hydrolases"/>
    <property type="match status" value="1"/>
</dbReference>
<dbReference type="Ensembl" id="ENSEBUT00000008716.1">
    <property type="protein sequence ID" value="ENSEBUP00000008221.1"/>
    <property type="gene ID" value="ENSEBUG00000005342.1"/>
</dbReference>
<dbReference type="InterPro" id="IPR000801">
    <property type="entry name" value="Esterase-like"/>
</dbReference>
<evidence type="ECO:0000256" key="8">
    <source>
        <dbReference type="RuleBase" id="RU363068"/>
    </source>
</evidence>
<dbReference type="OMA" id="PSDCPWG"/>
<dbReference type="InterPro" id="IPR029058">
    <property type="entry name" value="AB_hydrolase_fold"/>
</dbReference>
<evidence type="ECO:0000256" key="6">
    <source>
        <dbReference type="ARBA" id="ARBA00022801"/>
    </source>
</evidence>
<dbReference type="PANTHER" id="PTHR10061:SF0">
    <property type="entry name" value="S-FORMYLGLUTATHIONE HYDROLASE"/>
    <property type="match status" value="1"/>
</dbReference>
<organism evidence="9 10">
    <name type="scientific">Eptatretus burgeri</name>
    <name type="common">Inshore hagfish</name>
    <dbReference type="NCBI Taxonomy" id="7764"/>
    <lineage>
        <taxon>Eukaryota</taxon>
        <taxon>Metazoa</taxon>
        <taxon>Chordata</taxon>
        <taxon>Craniata</taxon>
        <taxon>Vertebrata</taxon>
        <taxon>Cyclostomata</taxon>
        <taxon>Myxini</taxon>
        <taxon>Myxiniformes</taxon>
        <taxon>Myxinidae</taxon>
        <taxon>Eptatretinae</taxon>
        <taxon>Eptatretus</taxon>
    </lineage>
</organism>
<evidence type="ECO:0000256" key="5">
    <source>
        <dbReference type="ARBA" id="ARBA00022487"/>
    </source>
</evidence>
<dbReference type="Pfam" id="PF00756">
    <property type="entry name" value="Esterase"/>
    <property type="match status" value="1"/>
</dbReference>
<dbReference type="GO" id="GO:0052689">
    <property type="term" value="F:carboxylic ester hydrolase activity"/>
    <property type="evidence" value="ECO:0007669"/>
    <property type="project" value="UniProtKB-KW"/>
</dbReference>
<protein>
    <recommendedName>
        <fullName evidence="4 8">S-formylglutathione hydrolase</fullName>
        <ecNumber evidence="3 8">3.1.2.12</ecNumber>
    </recommendedName>
</protein>
<evidence type="ECO:0000256" key="7">
    <source>
        <dbReference type="PIRSR" id="PIRSR614186-1"/>
    </source>
</evidence>
<dbReference type="FunFam" id="3.40.50.1820:FF:000002">
    <property type="entry name" value="S-formylglutathione hydrolase"/>
    <property type="match status" value="1"/>
</dbReference>
<dbReference type="InterPro" id="IPR014186">
    <property type="entry name" value="S-formylglutathione_hydrol"/>
</dbReference>
<dbReference type="GO" id="GO:0005829">
    <property type="term" value="C:cytosol"/>
    <property type="evidence" value="ECO:0007669"/>
    <property type="project" value="TreeGrafter"/>
</dbReference>
<keyword evidence="6 8" id="KW-0378">Hydrolase</keyword>
<comment type="function">
    <text evidence="1 8">Serine hydrolase involved in the detoxification of formaldehyde.</text>
</comment>
<feature type="active site" description="Charge relay system" evidence="7">
    <location>
        <position position="149"/>
    </location>
</feature>
<dbReference type="AlphaFoldDB" id="A0A8C4Q0M4"/>
<feature type="active site" description="Charge relay system" evidence="7">
    <location>
        <position position="226"/>
    </location>
</feature>
<evidence type="ECO:0000256" key="4">
    <source>
        <dbReference type="ARBA" id="ARBA00016774"/>
    </source>
</evidence>
<dbReference type="GO" id="GO:0046294">
    <property type="term" value="P:formaldehyde catabolic process"/>
    <property type="evidence" value="ECO:0007669"/>
    <property type="project" value="InterPro"/>
</dbReference>
<sequence length="282" mass="31153">MALTEVSSNKSFGGFQKVFEHTSMQLGCKMKFGIYLPPKAEQQKCPILYWLSGLTCTEQNFVTKAGAQKLASEFGIIVVAPDTSPRGCAVPGEDENWDLGTGAGFYVDATQEPWSKHYRMYSYITAELPTVLQKSFPVLPDKQSIMGHSMGGHGALVCCLRNPGLYKSVSAFAPICNPVQCPWGHKAFQNYLGADQDAWKLYDATCLVLSYEGPPLDILVDQGSADSFLTAGQLLPENFTNACSKKQLPVVLRMQEGYDHSYFFIASFIEDHIKHHAKFLLA</sequence>
<evidence type="ECO:0000256" key="3">
    <source>
        <dbReference type="ARBA" id="ARBA00012479"/>
    </source>
</evidence>
<keyword evidence="5 8" id="KW-0719">Serine esterase</keyword>
<comment type="similarity">
    <text evidence="2 8">Belongs to the esterase D family.</text>
</comment>
<keyword evidence="8" id="KW-0963">Cytoplasm</keyword>
<dbReference type="Proteomes" id="UP000694388">
    <property type="component" value="Unplaced"/>
</dbReference>
<dbReference type="EC" id="3.1.2.12" evidence="3 8"/>
<dbReference type="Gene3D" id="3.40.50.1820">
    <property type="entry name" value="alpha/beta hydrolase"/>
    <property type="match status" value="1"/>
</dbReference>
<dbReference type="GeneTree" id="ENSGT00390000011864"/>
<comment type="catalytic activity">
    <reaction evidence="8">
        <text>S-formylglutathione + H2O = formate + glutathione + H(+)</text>
        <dbReference type="Rhea" id="RHEA:14961"/>
        <dbReference type="ChEBI" id="CHEBI:15377"/>
        <dbReference type="ChEBI" id="CHEBI:15378"/>
        <dbReference type="ChEBI" id="CHEBI:15740"/>
        <dbReference type="ChEBI" id="CHEBI:57688"/>
        <dbReference type="ChEBI" id="CHEBI:57925"/>
        <dbReference type="EC" id="3.1.2.12"/>
    </reaction>
</comment>
<proteinExistence type="inferred from homology"/>
<dbReference type="GO" id="GO:0018738">
    <property type="term" value="F:S-formylglutathione hydrolase activity"/>
    <property type="evidence" value="ECO:0007669"/>
    <property type="project" value="UniProtKB-EC"/>
</dbReference>
<feature type="active site" description="Charge relay system" evidence="7">
    <location>
        <position position="260"/>
    </location>
</feature>
<evidence type="ECO:0000256" key="2">
    <source>
        <dbReference type="ARBA" id="ARBA00005622"/>
    </source>
</evidence>
<dbReference type="NCBIfam" id="TIGR02821">
    <property type="entry name" value="fghA_ester_D"/>
    <property type="match status" value="1"/>
</dbReference>
<evidence type="ECO:0000313" key="9">
    <source>
        <dbReference type="Ensembl" id="ENSEBUP00000008221.1"/>
    </source>
</evidence>